<dbReference type="AlphaFoldDB" id="A0AAD7EVN4"/>
<protein>
    <recommendedName>
        <fullName evidence="4">F-box domain-containing protein</fullName>
    </recommendedName>
</protein>
<dbReference type="SUPFAM" id="SSF52047">
    <property type="entry name" value="RNI-like"/>
    <property type="match status" value="1"/>
</dbReference>
<evidence type="ECO:0000313" key="2">
    <source>
        <dbReference type="EMBL" id="KAJ7350769.1"/>
    </source>
</evidence>
<gene>
    <name evidence="2" type="ORF">DFH08DRAFT_116510</name>
</gene>
<evidence type="ECO:0000256" key="1">
    <source>
        <dbReference type="SAM" id="MobiDB-lite"/>
    </source>
</evidence>
<feature type="compositionally biased region" description="Acidic residues" evidence="1">
    <location>
        <begin position="451"/>
        <end position="467"/>
    </location>
</feature>
<dbReference type="EMBL" id="JARIHO010000014">
    <property type="protein sequence ID" value="KAJ7350769.1"/>
    <property type="molecule type" value="Genomic_DNA"/>
</dbReference>
<accession>A0AAD7EVN4</accession>
<dbReference type="Proteomes" id="UP001218218">
    <property type="component" value="Unassembled WGS sequence"/>
</dbReference>
<evidence type="ECO:0000313" key="3">
    <source>
        <dbReference type="Proteomes" id="UP001218218"/>
    </source>
</evidence>
<feature type="compositionally biased region" description="Acidic residues" evidence="1">
    <location>
        <begin position="430"/>
        <end position="442"/>
    </location>
</feature>
<feature type="region of interest" description="Disordered" evidence="1">
    <location>
        <begin position="430"/>
        <end position="474"/>
    </location>
</feature>
<sequence length="508" mass="57114">MIGLPSLDEFERKLAEDPETHRVSDYVYNFIQETVAESRNIYFDKIELEKLKMEISQLKYTNSVLLQRLGTYCRSNYASFPDEILLAIFRNALPPSWLLDGARSMLPYPQDISSVDLRMKLSILAVCKSWNRAGTELLYERVILRRITQLPVFARALEGREGLGALVKHVGIDCFVPRGYSKLHERETKQILGLCPNLSHVGFSPPFWIPGLACPLPTSSSIISLEYSPRIPYSTILPSLVLLSQTLESLTFTVPAAYEDHPLLNFPRLEYLCLTITSTSVASEWLAPNLRRLWLSGFPRISFTASEKLLRTYGPTITSLQMRGFCQEWLDLCPLLEHISVAGSLSSWTHPRVRFIDIFTCQDSPFPTLELSLDNFPALLECRILDPSMNIAPDIRQKTYGGAGGRVADFLEFTDPTSVNGGAFIRNDISDDYVPDSDDSDGGSDGSEYVLDSDEDDEGSDASDSDDAASCITVSEDGGYLEDEFYMQEYWEVGRDEALAIFDRTRDS</sequence>
<keyword evidence="3" id="KW-1185">Reference proteome</keyword>
<proteinExistence type="predicted"/>
<evidence type="ECO:0008006" key="4">
    <source>
        <dbReference type="Google" id="ProtNLM"/>
    </source>
</evidence>
<organism evidence="2 3">
    <name type="scientific">Mycena albidolilacea</name>
    <dbReference type="NCBI Taxonomy" id="1033008"/>
    <lineage>
        <taxon>Eukaryota</taxon>
        <taxon>Fungi</taxon>
        <taxon>Dikarya</taxon>
        <taxon>Basidiomycota</taxon>
        <taxon>Agaricomycotina</taxon>
        <taxon>Agaricomycetes</taxon>
        <taxon>Agaricomycetidae</taxon>
        <taxon>Agaricales</taxon>
        <taxon>Marasmiineae</taxon>
        <taxon>Mycenaceae</taxon>
        <taxon>Mycena</taxon>
    </lineage>
</organism>
<reference evidence="2" key="1">
    <citation type="submission" date="2023-03" db="EMBL/GenBank/DDBJ databases">
        <title>Massive genome expansion in bonnet fungi (Mycena s.s.) driven by repeated elements and novel gene families across ecological guilds.</title>
        <authorList>
            <consortium name="Lawrence Berkeley National Laboratory"/>
            <person name="Harder C.B."/>
            <person name="Miyauchi S."/>
            <person name="Viragh M."/>
            <person name="Kuo A."/>
            <person name="Thoen E."/>
            <person name="Andreopoulos B."/>
            <person name="Lu D."/>
            <person name="Skrede I."/>
            <person name="Drula E."/>
            <person name="Henrissat B."/>
            <person name="Morin E."/>
            <person name="Kohler A."/>
            <person name="Barry K."/>
            <person name="LaButti K."/>
            <person name="Morin E."/>
            <person name="Salamov A."/>
            <person name="Lipzen A."/>
            <person name="Mereny Z."/>
            <person name="Hegedus B."/>
            <person name="Baldrian P."/>
            <person name="Stursova M."/>
            <person name="Weitz H."/>
            <person name="Taylor A."/>
            <person name="Grigoriev I.V."/>
            <person name="Nagy L.G."/>
            <person name="Martin F."/>
            <person name="Kauserud H."/>
        </authorList>
    </citation>
    <scope>NUCLEOTIDE SEQUENCE</scope>
    <source>
        <strain evidence="2">CBHHK002</strain>
    </source>
</reference>
<name>A0AAD7EVN4_9AGAR</name>
<comment type="caution">
    <text evidence="2">The sequence shown here is derived from an EMBL/GenBank/DDBJ whole genome shotgun (WGS) entry which is preliminary data.</text>
</comment>